<evidence type="ECO:0000313" key="3">
    <source>
        <dbReference type="Proteomes" id="UP000000263"/>
    </source>
</evidence>
<proteinExistence type="predicted"/>
<dbReference type="InterPro" id="IPR019206">
    <property type="entry name" value="DUF2085_TM"/>
</dbReference>
<feature type="transmembrane region" description="Helical" evidence="1">
    <location>
        <begin position="29"/>
        <end position="49"/>
    </location>
</feature>
<gene>
    <name evidence="2" type="ordered locus">Rcas_0837</name>
</gene>
<feature type="transmembrane region" description="Helical" evidence="1">
    <location>
        <begin position="220"/>
        <end position="240"/>
    </location>
</feature>
<evidence type="ECO:0000313" key="2">
    <source>
        <dbReference type="EMBL" id="ABU56954.1"/>
    </source>
</evidence>
<dbReference type="eggNOG" id="ENOG5032YH0">
    <property type="taxonomic scope" value="Bacteria"/>
</dbReference>
<dbReference type="AlphaFoldDB" id="A7NHK7"/>
<feature type="transmembrane region" description="Helical" evidence="1">
    <location>
        <begin position="115"/>
        <end position="135"/>
    </location>
</feature>
<keyword evidence="1" id="KW-1133">Transmembrane helix</keyword>
<dbReference type="RefSeq" id="WP_012119384.1">
    <property type="nucleotide sequence ID" value="NC_009767.1"/>
</dbReference>
<dbReference type="KEGG" id="rca:Rcas_0837"/>
<dbReference type="Proteomes" id="UP000000263">
    <property type="component" value="Chromosome"/>
</dbReference>
<feature type="transmembrane region" description="Helical" evidence="1">
    <location>
        <begin position="86"/>
        <end position="103"/>
    </location>
</feature>
<sequence>MERTSEEIIELARREIAARKERERSGREVPWRFAFVGLLGAILVGMLLWPGAPLHWKMYAAVHGVCAQVHNVALGGEQLPLCARNTGIYSGFLLTFIYLVLLGRERAAKLPPPAIVVALAALVAIMAVDGFNSLFVDLFLPHLYTPRNELRTLTGIGMGTTMAVAIMLVLNLSLRRDPDMEQRVIGNWRELGGALLLGLLVHAAIYGNVAITYWPIAIVAWTGIVGILFLVNLLIVALVMNYEGRVVRVVELARPATIALALTGIMLGVMAWGRFWLEAQGLMVS</sequence>
<keyword evidence="1" id="KW-0812">Transmembrane</keyword>
<feature type="transmembrane region" description="Helical" evidence="1">
    <location>
        <begin position="155"/>
        <end position="174"/>
    </location>
</feature>
<organism evidence="2 3">
    <name type="scientific">Roseiflexus castenholzii (strain DSM 13941 / HLO8)</name>
    <dbReference type="NCBI Taxonomy" id="383372"/>
    <lineage>
        <taxon>Bacteria</taxon>
        <taxon>Bacillati</taxon>
        <taxon>Chloroflexota</taxon>
        <taxon>Chloroflexia</taxon>
        <taxon>Chloroflexales</taxon>
        <taxon>Roseiflexineae</taxon>
        <taxon>Roseiflexaceae</taxon>
        <taxon>Roseiflexus</taxon>
    </lineage>
</organism>
<dbReference type="Pfam" id="PF09858">
    <property type="entry name" value="DUF2085"/>
    <property type="match status" value="1"/>
</dbReference>
<feature type="transmembrane region" description="Helical" evidence="1">
    <location>
        <begin position="252"/>
        <end position="277"/>
    </location>
</feature>
<evidence type="ECO:0008006" key="4">
    <source>
        <dbReference type="Google" id="ProtNLM"/>
    </source>
</evidence>
<keyword evidence="3" id="KW-1185">Reference proteome</keyword>
<dbReference type="EMBL" id="CP000804">
    <property type="protein sequence ID" value="ABU56954.1"/>
    <property type="molecule type" value="Genomic_DNA"/>
</dbReference>
<dbReference type="HOGENOM" id="CLU_976217_0_0_0"/>
<name>A7NHK7_ROSCS</name>
<dbReference type="OrthoDB" id="150031at2"/>
<dbReference type="STRING" id="383372.Rcas_0837"/>
<feature type="transmembrane region" description="Helical" evidence="1">
    <location>
        <begin position="194"/>
        <end position="214"/>
    </location>
</feature>
<keyword evidence="1" id="KW-0472">Membrane</keyword>
<evidence type="ECO:0000256" key="1">
    <source>
        <dbReference type="SAM" id="Phobius"/>
    </source>
</evidence>
<accession>A7NHK7</accession>
<protein>
    <recommendedName>
        <fullName evidence="4">DUF2085 domain-containing protein</fullName>
    </recommendedName>
</protein>
<reference evidence="2 3" key="1">
    <citation type="submission" date="2007-08" db="EMBL/GenBank/DDBJ databases">
        <title>Complete sequence of Roseiflexus castenholzii DSM 13941.</title>
        <authorList>
            <consortium name="US DOE Joint Genome Institute"/>
            <person name="Copeland A."/>
            <person name="Lucas S."/>
            <person name="Lapidus A."/>
            <person name="Barry K."/>
            <person name="Glavina del Rio T."/>
            <person name="Dalin E."/>
            <person name="Tice H."/>
            <person name="Pitluck S."/>
            <person name="Thompson L.S."/>
            <person name="Brettin T."/>
            <person name="Bruce D."/>
            <person name="Detter J.C."/>
            <person name="Han C."/>
            <person name="Tapia R."/>
            <person name="Schmutz J."/>
            <person name="Larimer F."/>
            <person name="Land M."/>
            <person name="Hauser L."/>
            <person name="Kyrpides N."/>
            <person name="Mikhailova N."/>
            <person name="Bryant D.A."/>
            <person name="Hanada S."/>
            <person name="Tsukatani Y."/>
            <person name="Richardson P."/>
        </authorList>
    </citation>
    <scope>NUCLEOTIDE SEQUENCE [LARGE SCALE GENOMIC DNA]</scope>
    <source>
        <strain evidence="3">DSM 13941 / HLO8</strain>
    </source>
</reference>